<keyword evidence="2" id="KW-1185">Reference proteome</keyword>
<sequence>MSISYKRRTNECKQQARLHHTTQLHLLLLLRQTSAMPPSNSFLAARLAIAVPVQASRRFPLFAARDANCCPCTPPSPSPPTVTVTVADPPSTQIFTELHTHISTQTQTVTVTAPHSRLPSPGSPWGNHDPQIQTQIITVTAPDPPIISIQTVTVVQVPRRAQR</sequence>
<organism evidence="1 2">
    <name type="scientific">Podospora appendiculata</name>
    <dbReference type="NCBI Taxonomy" id="314037"/>
    <lineage>
        <taxon>Eukaryota</taxon>
        <taxon>Fungi</taxon>
        <taxon>Dikarya</taxon>
        <taxon>Ascomycota</taxon>
        <taxon>Pezizomycotina</taxon>
        <taxon>Sordariomycetes</taxon>
        <taxon>Sordariomycetidae</taxon>
        <taxon>Sordariales</taxon>
        <taxon>Podosporaceae</taxon>
        <taxon>Podospora</taxon>
    </lineage>
</organism>
<proteinExistence type="predicted"/>
<dbReference type="Proteomes" id="UP001270362">
    <property type="component" value="Unassembled WGS sequence"/>
</dbReference>
<comment type="caution">
    <text evidence="1">The sequence shown here is derived from an EMBL/GenBank/DDBJ whole genome shotgun (WGS) entry which is preliminary data.</text>
</comment>
<dbReference type="EMBL" id="JAULSO010000001">
    <property type="protein sequence ID" value="KAK3693231.1"/>
    <property type="molecule type" value="Genomic_DNA"/>
</dbReference>
<evidence type="ECO:0000313" key="2">
    <source>
        <dbReference type="Proteomes" id="UP001270362"/>
    </source>
</evidence>
<reference evidence="1" key="1">
    <citation type="journal article" date="2023" name="Mol. Phylogenet. Evol.">
        <title>Genome-scale phylogeny and comparative genomics of the fungal order Sordariales.</title>
        <authorList>
            <person name="Hensen N."/>
            <person name="Bonometti L."/>
            <person name="Westerberg I."/>
            <person name="Brannstrom I.O."/>
            <person name="Guillou S."/>
            <person name="Cros-Aarteil S."/>
            <person name="Calhoun S."/>
            <person name="Haridas S."/>
            <person name="Kuo A."/>
            <person name="Mondo S."/>
            <person name="Pangilinan J."/>
            <person name="Riley R."/>
            <person name="LaButti K."/>
            <person name="Andreopoulos B."/>
            <person name="Lipzen A."/>
            <person name="Chen C."/>
            <person name="Yan M."/>
            <person name="Daum C."/>
            <person name="Ng V."/>
            <person name="Clum A."/>
            <person name="Steindorff A."/>
            <person name="Ohm R.A."/>
            <person name="Martin F."/>
            <person name="Silar P."/>
            <person name="Natvig D.O."/>
            <person name="Lalanne C."/>
            <person name="Gautier V."/>
            <person name="Ament-Velasquez S.L."/>
            <person name="Kruys A."/>
            <person name="Hutchinson M.I."/>
            <person name="Powell A.J."/>
            <person name="Barry K."/>
            <person name="Miller A.N."/>
            <person name="Grigoriev I.V."/>
            <person name="Debuchy R."/>
            <person name="Gladieux P."/>
            <person name="Hiltunen Thoren M."/>
            <person name="Johannesson H."/>
        </authorList>
    </citation>
    <scope>NUCLEOTIDE SEQUENCE</scope>
    <source>
        <strain evidence="1">CBS 314.62</strain>
    </source>
</reference>
<dbReference type="AlphaFoldDB" id="A0AAE0XHA7"/>
<reference evidence="1" key="2">
    <citation type="submission" date="2023-06" db="EMBL/GenBank/DDBJ databases">
        <authorList>
            <consortium name="Lawrence Berkeley National Laboratory"/>
            <person name="Haridas S."/>
            <person name="Hensen N."/>
            <person name="Bonometti L."/>
            <person name="Westerberg I."/>
            <person name="Brannstrom I.O."/>
            <person name="Guillou S."/>
            <person name="Cros-Aarteil S."/>
            <person name="Calhoun S."/>
            <person name="Kuo A."/>
            <person name="Mondo S."/>
            <person name="Pangilinan J."/>
            <person name="Riley R."/>
            <person name="Labutti K."/>
            <person name="Andreopoulos B."/>
            <person name="Lipzen A."/>
            <person name="Chen C."/>
            <person name="Yanf M."/>
            <person name="Daum C."/>
            <person name="Ng V."/>
            <person name="Clum A."/>
            <person name="Steindorff A."/>
            <person name="Ohm R."/>
            <person name="Martin F."/>
            <person name="Silar P."/>
            <person name="Natvig D."/>
            <person name="Lalanne C."/>
            <person name="Gautier V."/>
            <person name="Ament-Velasquez S.L."/>
            <person name="Kruys A."/>
            <person name="Hutchinson M.I."/>
            <person name="Powell A.J."/>
            <person name="Barry K."/>
            <person name="Miller A.N."/>
            <person name="Grigoriev I.V."/>
            <person name="Debuchy R."/>
            <person name="Gladieux P."/>
            <person name="Thoren M.H."/>
            <person name="Johannesson H."/>
        </authorList>
    </citation>
    <scope>NUCLEOTIDE SEQUENCE</scope>
    <source>
        <strain evidence="1">CBS 314.62</strain>
    </source>
</reference>
<gene>
    <name evidence="1" type="ORF">B0T22DRAFT_35788</name>
</gene>
<evidence type="ECO:0000313" key="1">
    <source>
        <dbReference type="EMBL" id="KAK3693231.1"/>
    </source>
</evidence>
<name>A0AAE0XHA7_9PEZI</name>
<accession>A0AAE0XHA7</accession>
<protein>
    <submittedName>
        <fullName evidence="1">Uncharacterized protein</fullName>
    </submittedName>
</protein>